<dbReference type="Proteomes" id="UP000472971">
    <property type="component" value="Unassembled WGS sequence"/>
</dbReference>
<dbReference type="InterPro" id="IPR050721">
    <property type="entry name" value="Trk_Ktr_HKT_K-transport"/>
</dbReference>
<keyword evidence="2" id="KW-0472">Membrane</keyword>
<gene>
    <name evidence="5" type="ORF">G4D64_02565</name>
    <name evidence="4" type="ORF">H1Z61_02570</name>
</gene>
<name>A0A6B3VY20_9BACI</name>
<dbReference type="Proteomes" id="UP000570010">
    <property type="component" value="Unassembled WGS sequence"/>
</dbReference>
<protein>
    <submittedName>
        <fullName evidence="5">Potassium channel family protein</fullName>
    </submittedName>
    <submittedName>
        <fullName evidence="4">Potassium channel protein</fullName>
    </submittedName>
</protein>
<dbReference type="PANTHER" id="PTHR43833">
    <property type="entry name" value="POTASSIUM CHANNEL PROTEIN 2-RELATED-RELATED"/>
    <property type="match status" value="1"/>
</dbReference>
<evidence type="ECO:0000259" key="3">
    <source>
        <dbReference type="PROSITE" id="PS51201"/>
    </source>
</evidence>
<dbReference type="EMBL" id="JAAIWN010000003">
    <property type="protein sequence ID" value="NEY80426.1"/>
    <property type="molecule type" value="Genomic_DNA"/>
</dbReference>
<keyword evidence="5" id="KW-0813">Transport</keyword>
<dbReference type="SUPFAM" id="SSF81324">
    <property type="entry name" value="Voltage-gated potassium channels"/>
    <property type="match status" value="1"/>
</dbReference>
<evidence type="ECO:0000313" key="7">
    <source>
        <dbReference type="Proteomes" id="UP000570010"/>
    </source>
</evidence>
<dbReference type="SUPFAM" id="SSF51735">
    <property type="entry name" value="NAD(P)-binding Rossmann-fold domains"/>
    <property type="match status" value="1"/>
</dbReference>
<evidence type="ECO:0000313" key="4">
    <source>
        <dbReference type="EMBL" id="MBA4536052.1"/>
    </source>
</evidence>
<dbReference type="RefSeq" id="WP_163239801.1">
    <property type="nucleotide sequence ID" value="NZ_JAAIWN010000003.1"/>
</dbReference>
<keyword evidence="5" id="KW-0407">Ion channel</keyword>
<dbReference type="PRINTS" id="PR00169">
    <property type="entry name" value="KCHANNEL"/>
</dbReference>
<dbReference type="SUPFAM" id="SSF116726">
    <property type="entry name" value="TrkA C-terminal domain-like"/>
    <property type="match status" value="1"/>
</dbReference>
<dbReference type="InterPro" id="IPR003148">
    <property type="entry name" value="RCK_N"/>
</dbReference>
<comment type="subcellular location">
    <subcellularLocation>
        <location evidence="1">Cell membrane</location>
        <topology evidence="1">Multi-pass membrane protein</topology>
    </subcellularLocation>
</comment>
<evidence type="ECO:0000313" key="6">
    <source>
        <dbReference type="Proteomes" id="UP000472971"/>
    </source>
</evidence>
<reference evidence="5 6" key="1">
    <citation type="submission" date="2020-02" db="EMBL/GenBank/DDBJ databases">
        <title>Bacillus aquiflavi sp. nov., isolated from yellow water of strong flavor Chinese baijiu in Yibin region of China.</title>
        <authorList>
            <person name="Xie J."/>
        </authorList>
    </citation>
    <scope>NUCLEOTIDE SEQUENCE [LARGE SCALE GENOMIC DNA]</scope>
    <source>
        <strain evidence="5 6">3H-10</strain>
    </source>
</reference>
<dbReference type="AlphaFoldDB" id="A0A6B3VY20"/>
<feature type="transmembrane region" description="Helical" evidence="2">
    <location>
        <begin position="47"/>
        <end position="65"/>
    </location>
</feature>
<evidence type="ECO:0000256" key="2">
    <source>
        <dbReference type="SAM" id="Phobius"/>
    </source>
</evidence>
<dbReference type="GO" id="GO:0006813">
    <property type="term" value="P:potassium ion transport"/>
    <property type="evidence" value="ECO:0007669"/>
    <property type="project" value="InterPro"/>
</dbReference>
<evidence type="ECO:0000313" key="5">
    <source>
        <dbReference type="EMBL" id="NEY80426.1"/>
    </source>
</evidence>
<dbReference type="Pfam" id="PF02254">
    <property type="entry name" value="TrkA_N"/>
    <property type="match status" value="1"/>
</dbReference>
<keyword evidence="2" id="KW-0812">Transmembrane</keyword>
<keyword evidence="2" id="KW-1133">Transmembrane helix</keyword>
<feature type="transmembrane region" description="Helical" evidence="2">
    <location>
        <begin position="12"/>
        <end position="35"/>
    </location>
</feature>
<keyword evidence="6" id="KW-1185">Reference proteome</keyword>
<dbReference type="Gene3D" id="3.40.50.720">
    <property type="entry name" value="NAD(P)-binding Rossmann-like Domain"/>
    <property type="match status" value="1"/>
</dbReference>
<reference evidence="4 7" key="2">
    <citation type="submission" date="2020-07" db="EMBL/GenBank/DDBJ databases">
        <authorList>
            <person name="Feng H."/>
        </authorList>
    </citation>
    <scope>NUCLEOTIDE SEQUENCE [LARGE SCALE GENOMIC DNA]</scope>
    <source>
        <strain evidence="7">s-12</strain>
        <strain evidence="4">S-12</strain>
    </source>
</reference>
<dbReference type="GO" id="GO:0005886">
    <property type="term" value="C:plasma membrane"/>
    <property type="evidence" value="ECO:0007669"/>
    <property type="project" value="UniProtKB-SubCell"/>
</dbReference>
<dbReference type="PROSITE" id="PS51201">
    <property type="entry name" value="RCK_N"/>
    <property type="match status" value="1"/>
</dbReference>
<dbReference type="InterPro" id="IPR036291">
    <property type="entry name" value="NAD(P)-bd_dom_sf"/>
</dbReference>
<keyword evidence="5" id="KW-0406">Ion transport</keyword>
<dbReference type="PANTHER" id="PTHR43833:SF9">
    <property type="entry name" value="POTASSIUM CHANNEL PROTEIN YUGO-RELATED"/>
    <property type="match status" value="1"/>
</dbReference>
<feature type="domain" description="RCK N-terminal" evidence="3">
    <location>
        <begin position="113"/>
        <end position="237"/>
    </location>
</feature>
<feature type="transmembrane region" description="Helical" evidence="2">
    <location>
        <begin position="72"/>
        <end position="97"/>
    </location>
</feature>
<evidence type="ECO:0000256" key="1">
    <source>
        <dbReference type="ARBA" id="ARBA00004651"/>
    </source>
</evidence>
<dbReference type="Gene3D" id="3.30.70.1450">
    <property type="entry name" value="Regulator of K+ conductance, C-terminal domain"/>
    <property type="match status" value="1"/>
</dbReference>
<accession>A0A6B3VY20</accession>
<proteinExistence type="predicted"/>
<dbReference type="EMBL" id="JACEIO010000003">
    <property type="protein sequence ID" value="MBA4536052.1"/>
    <property type="molecule type" value="Genomic_DNA"/>
</dbReference>
<sequence>MPQHLYAIFMRLPLIFRIFILALIVIICFGVMMYFMEPETFPTVFDGIWWALITTSTVGYGDLVPASTKGRVAAIVLIFLGIGLVSSYFATIATAAVSRQNSFMKGKVAYNGGHHMIIIGWNERSREIIKSMLLEKNPKKIILIDETLQENPICHNNVHFINGRAFQDEVLMKANIAFAEKVLITADQNKNELYADMNTVLTLLTIKGLNPSICCIAEILTPEQVANAKRAGADEIIQSNALTSFVMVNRLLSTKKTSFFEIINQLQKCKLSFLTVKEEMIGQSFNLINSHLLLKNILLVGIKRGEKTIINPSHPFIIQKDDQLIVVFNENC</sequence>
<dbReference type="Gene3D" id="1.10.287.70">
    <property type="match status" value="1"/>
</dbReference>
<dbReference type="InterPro" id="IPR036721">
    <property type="entry name" value="RCK_C_sf"/>
</dbReference>
<dbReference type="Pfam" id="PF07885">
    <property type="entry name" value="Ion_trans_2"/>
    <property type="match status" value="1"/>
</dbReference>
<dbReference type="GO" id="GO:0034220">
    <property type="term" value="P:monoatomic ion transmembrane transport"/>
    <property type="evidence" value="ECO:0007669"/>
    <property type="project" value="UniProtKB-KW"/>
</dbReference>
<organism evidence="5 6">
    <name type="scientific">Bacillus aquiflavi</name>
    <dbReference type="NCBI Taxonomy" id="2672567"/>
    <lineage>
        <taxon>Bacteria</taxon>
        <taxon>Bacillati</taxon>
        <taxon>Bacillota</taxon>
        <taxon>Bacilli</taxon>
        <taxon>Bacillales</taxon>
        <taxon>Bacillaceae</taxon>
        <taxon>Bacillus</taxon>
    </lineage>
</organism>
<dbReference type="InterPro" id="IPR013099">
    <property type="entry name" value="K_chnl_dom"/>
</dbReference>
<comment type="caution">
    <text evidence="5">The sequence shown here is derived from an EMBL/GenBank/DDBJ whole genome shotgun (WGS) entry which is preliminary data.</text>
</comment>